<keyword evidence="4" id="KW-1185">Reference proteome</keyword>
<evidence type="ECO:0000313" key="4">
    <source>
        <dbReference type="Proteomes" id="UP000176050"/>
    </source>
</evidence>
<dbReference type="Pfam" id="PF00582">
    <property type="entry name" value="Usp"/>
    <property type="match status" value="1"/>
</dbReference>
<sequence length="284" mass="32920">MKKKILLPTDFSKNSWNAVTYALKLYADDECDFYLLNAFNATGYLIESMMIPEPGEPKYEDAKLKSEQGLSKLMDMIKFRDDENPKHNFYTISNYNNPLGAIEHIVEKKDIEMIVMGTKGETSSNKVFFGSHAIDVMEKIRNCPVLVIPENVVFKPLKEIVFPTSYKTHFKRRELIHLIDLTKKFNASIRILHISEEDELDKNQEERRKMLEEYFEGFSFSFHTLTNIKVQTAINCFVESRNSDLVAFINKKHAFFGSLITKPLVKSIGYQSDVPILVMHDLRN</sequence>
<organism evidence="3 4">
    <name type="scientific">Urechidicola croceus</name>
    <dbReference type="NCBI Taxonomy" id="1850246"/>
    <lineage>
        <taxon>Bacteria</taxon>
        <taxon>Pseudomonadati</taxon>
        <taxon>Bacteroidota</taxon>
        <taxon>Flavobacteriia</taxon>
        <taxon>Flavobacteriales</taxon>
        <taxon>Flavobacteriaceae</taxon>
        <taxon>Urechidicola</taxon>
    </lineage>
</organism>
<dbReference type="STRING" id="1850246.LPB138_08265"/>
<dbReference type="CDD" id="cd00293">
    <property type="entry name" value="USP-like"/>
    <property type="match status" value="1"/>
</dbReference>
<evidence type="ECO:0000256" key="1">
    <source>
        <dbReference type="ARBA" id="ARBA00008791"/>
    </source>
</evidence>
<protein>
    <submittedName>
        <fullName evidence="3">Universal stress protein</fullName>
    </submittedName>
</protein>
<dbReference type="PANTHER" id="PTHR46268">
    <property type="entry name" value="STRESS RESPONSE PROTEIN NHAX"/>
    <property type="match status" value="1"/>
</dbReference>
<dbReference type="KEGG" id="lul:LPB138_08265"/>
<dbReference type="SUPFAM" id="SSF52402">
    <property type="entry name" value="Adenine nucleotide alpha hydrolases-like"/>
    <property type="match status" value="2"/>
</dbReference>
<dbReference type="AlphaFoldDB" id="A0A1D8P7Y2"/>
<evidence type="ECO:0000313" key="3">
    <source>
        <dbReference type="EMBL" id="AOW20669.1"/>
    </source>
</evidence>
<gene>
    <name evidence="3" type="ORF">LPB138_08265</name>
</gene>
<dbReference type="Proteomes" id="UP000176050">
    <property type="component" value="Chromosome"/>
</dbReference>
<accession>A0A1D8P7Y2</accession>
<feature type="domain" description="UspA" evidence="2">
    <location>
        <begin position="2"/>
        <end position="149"/>
    </location>
</feature>
<reference evidence="3 4" key="1">
    <citation type="submission" date="2016-10" db="EMBL/GenBank/DDBJ databases">
        <title>Lutibacter sp. LPB0138, isolated from marine gastropod.</title>
        <authorList>
            <person name="Kim E."/>
            <person name="Yi H."/>
        </authorList>
    </citation>
    <scope>NUCLEOTIDE SEQUENCE [LARGE SCALE GENOMIC DNA]</scope>
    <source>
        <strain evidence="3 4">LPB0138</strain>
    </source>
</reference>
<dbReference type="InterPro" id="IPR014729">
    <property type="entry name" value="Rossmann-like_a/b/a_fold"/>
</dbReference>
<dbReference type="InterPro" id="IPR006016">
    <property type="entry name" value="UspA"/>
</dbReference>
<dbReference type="OrthoDB" id="9788959at2"/>
<proteinExistence type="inferred from homology"/>
<name>A0A1D8P7Y2_9FLAO</name>
<dbReference type="Gene3D" id="3.40.50.620">
    <property type="entry name" value="HUPs"/>
    <property type="match status" value="2"/>
</dbReference>
<dbReference type="EMBL" id="CP017478">
    <property type="protein sequence ID" value="AOW20669.1"/>
    <property type="molecule type" value="Genomic_DNA"/>
</dbReference>
<dbReference type="PANTHER" id="PTHR46268:SF6">
    <property type="entry name" value="UNIVERSAL STRESS PROTEIN UP12"/>
    <property type="match status" value="1"/>
</dbReference>
<dbReference type="RefSeq" id="WP_070236839.1">
    <property type="nucleotide sequence ID" value="NZ_CP017478.1"/>
</dbReference>
<evidence type="ECO:0000259" key="2">
    <source>
        <dbReference type="Pfam" id="PF00582"/>
    </source>
</evidence>
<comment type="similarity">
    <text evidence="1">Belongs to the universal stress protein A family.</text>
</comment>